<sequence length="276" mass="29572">MKKGWKNFWIACGVTAGVGLALCCVGIGMGATFEAINARFPYGIGIVGRGGYAESGSGTVDADAAEVFSGIQKIDMEVSGIYVEIAESDSNSEVRLETSAVDSRLKLRYYQEGDELKIETRNSVIWRINNGSYGQITLYLPKYMMEEIDISLEAGELYADMLQARQLSVDIGAGEGTIEQFSASEADLDCGAGSITASGTIERELDVDCGIGNVDVTLDGVESLYNYELQCGIGEITVGDSSYSGISEEKDMNHHAHREVNIDCGIGEVKIAFGDS</sequence>
<feature type="domain" description="DUF4097" evidence="1">
    <location>
        <begin position="71"/>
        <end position="217"/>
    </location>
</feature>
<dbReference type="Proteomes" id="UP001652431">
    <property type="component" value="Unassembled WGS sequence"/>
</dbReference>
<comment type="caution">
    <text evidence="2">The sequence shown here is derived from an EMBL/GenBank/DDBJ whole genome shotgun (WGS) entry which is preliminary data.</text>
</comment>
<evidence type="ECO:0000313" key="2">
    <source>
        <dbReference type="EMBL" id="MCU6687361.1"/>
    </source>
</evidence>
<name>A0ABT2RPV1_9FIRM</name>
<evidence type="ECO:0000313" key="3">
    <source>
        <dbReference type="Proteomes" id="UP001652431"/>
    </source>
</evidence>
<organism evidence="2 3">
    <name type="scientific">Dorea acetigenes</name>
    <dbReference type="NCBI Taxonomy" id="2981787"/>
    <lineage>
        <taxon>Bacteria</taxon>
        <taxon>Bacillati</taxon>
        <taxon>Bacillota</taxon>
        <taxon>Clostridia</taxon>
        <taxon>Lachnospirales</taxon>
        <taxon>Lachnospiraceae</taxon>
        <taxon>Dorea</taxon>
    </lineage>
</organism>
<dbReference type="InterPro" id="IPR025164">
    <property type="entry name" value="Toastrack_DUF4097"/>
</dbReference>
<reference evidence="2 3" key="1">
    <citation type="journal article" date="2021" name="ISME Commun">
        <title>Automated analysis of genomic sequences facilitates high-throughput and comprehensive description of bacteria.</title>
        <authorList>
            <person name="Hitch T.C.A."/>
        </authorList>
    </citation>
    <scope>NUCLEOTIDE SEQUENCE [LARGE SCALE GENOMIC DNA]</scope>
    <source>
        <strain evidence="2 3">Sanger_03</strain>
    </source>
</reference>
<dbReference type="EMBL" id="JAOQJU010000018">
    <property type="protein sequence ID" value="MCU6687361.1"/>
    <property type="molecule type" value="Genomic_DNA"/>
</dbReference>
<proteinExistence type="predicted"/>
<gene>
    <name evidence="2" type="ORF">OCV99_12605</name>
</gene>
<dbReference type="Gene3D" id="2.160.20.120">
    <property type="match status" value="1"/>
</dbReference>
<dbReference type="RefSeq" id="WP_158371018.1">
    <property type="nucleotide sequence ID" value="NZ_JAOQJU010000018.1"/>
</dbReference>
<dbReference type="Pfam" id="PF13349">
    <property type="entry name" value="DUF4097"/>
    <property type="match status" value="1"/>
</dbReference>
<accession>A0ABT2RPV1</accession>
<evidence type="ECO:0000259" key="1">
    <source>
        <dbReference type="Pfam" id="PF13349"/>
    </source>
</evidence>
<protein>
    <submittedName>
        <fullName evidence="2">DUF4097 domain-containing protein</fullName>
    </submittedName>
</protein>
<keyword evidence="3" id="KW-1185">Reference proteome</keyword>